<dbReference type="AlphaFoldDB" id="A0A2S1LWR3"/>
<reference evidence="1 2" key="1">
    <citation type="submission" date="2018-01" db="EMBL/GenBank/DDBJ databases">
        <title>Genome sequence of Borrelia tachyglossi.</title>
        <authorList>
            <person name="Gofton A.W."/>
        </authorList>
    </citation>
    <scope>NUCLEOTIDE SEQUENCE [LARGE SCALE GENOMIC DNA]</scope>
    <source>
        <strain evidence="1 2">Bc-F10-1268</strain>
    </source>
</reference>
<proteinExistence type="predicted"/>
<gene>
    <name evidence="1" type="ORF">CR532_01860</name>
</gene>
<dbReference type="RefSeq" id="WP_108729147.1">
    <property type="nucleotide sequence ID" value="NZ_CP025785.1"/>
</dbReference>
<evidence type="ECO:0000313" key="1">
    <source>
        <dbReference type="EMBL" id="AWG42747.1"/>
    </source>
</evidence>
<dbReference type="EMBL" id="CP025785">
    <property type="protein sequence ID" value="AWG42747.1"/>
    <property type="molecule type" value="Genomic_DNA"/>
</dbReference>
<organism evidence="1 2">
    <name type="scientific">Candidatus Borreliella tachyglossi</name>
    <dbReference type="NCBI Taxonomy" id="1964448"/>
    <lineage>
        <taxon>Bacteria</taxon>
        <taxon>Pseudomonadati</taxon>
        <taxon>Spirochaetota</taxon>
        <taxon>Spirochaetia</taxon>
        <taxon>Spirochaetales</taxon>
        <taxon>Borreliaceae</taxon>
        <taxon>Borreliella</taxon>
    </lineage>
</organism>
<dbReference type="Proteomes" id="UP000244655">
    <property type="component" value="Chromosome"/>
</dbReference>
<sequence>MYRNNFLKTVLLITVFLLSFVLVACESKETSEESKSHDHSHSVAESGEAIDAHTLGHVFHAMGVPREVQSKLVKDVKVMYFDVNNGTLSKVDSMTNAKIAVYVCGNAYVGEAPISISGSKVNDSYVFVGLGSGFKKIMDMNFHGVKNDPAREFIKAFKGIDIIDGKLNVTVDKNDEDTKTILSTINFIIGSVEKAAMLMN</sequence>
<keyword evidence="2" id="KW-1185">Reference proteome</keyword>
<evidence type="ECO:0000313" key="2">
    <source>
        <dbReference type="Proteomes" id="UP000244655"/>
    </source>
</evidence>
<protein>
    <submittedName>
        <fullName evidence="1">Uncharacterized protein</fullName>
    </submittedName>
</protein>
<accession>A0A2S1LWR3</accession>
<dbReference type="PROSITE" id="PS51257">
    <property type="entry name" value="PROKAR_LIPOPROTEIN"/>
    <property type="match status" value="1"/>
</dbReference>
<dbReference type="OrthoDB" id="351973at2"/>
<name>A0A2S1LWR3_9SPIR</name>